<evidence type="ECO:0000259" key="2">
    <source>
        <dbReference type="Pfam" id="PF01965"/>
    </source>
</evidence>
<accession>A0A5A5TAY1</accession>
<dbReference type="InterPro" id="IPR002818">
    <property type="entry name" value="DJ-1/PfpI"/>
</dbReference>
<gene>
    <name evidence="3" type="ORF">KDI_18800</name>
</gene>
<dbReference type="SUPFAM" id="SSF52317">
    <property type="entry name" value="Class I glutamine amidotransferase-like"/>
    <property type="match status" value="1"/>
</dbReference>
<dbReference type="NCBIfam" id="TIGR01382">
    <property type="entry name" value="PfpI"/>
    <property type="match status" value="1"/>
</dbReference>
<dbReference type="Proteomes" id="UP000322530">
    <property type="component" value="Unassembled WGS sequence"/>
</dbReference>
<dbReference type="OrthoDB" id="9792284at2"/>
<feature type="domain" description="DJ-1/PfpI" evidence="2">
    <location>
        <begin position="12"/>
        <end position="178"/>
    </location>
</feature>
<comment type="similarity">
    <text evidence="1">Belongs to the peptidase C56 family.</text>
</comment>
<dbReference type="PROSITE" id="PS51276">
    <property type="entry name" value="PEPTIDASE_C56_PFPI"/>
    <property type="match status" value="1"/>
</dbReference>
<dbReference type="InterPro" id="IPR006286">
    <property type="entry name" value="C56_PfpI-like"/>
</dbReference>
<dbReference type="Gene3D" id="3.40.50.880">
    <property type="match status" value="1"/>
</dbReference>
<evidence type="ECO:0000313" key="4">
    <source>
        <dbReference type="Proteomes" id="UP000322530"/>
    </source>
</evidence>
<evidence type="ECO:0000313" key="3">
    <source>
        <dbReference type="EMBL" id="GCF08316.1"/>
    </source>
</evidence>
<dbReference type="AlphaFoldDB" id="A0A5A5TAY1"/>
<dbReference type="RefSeq" id="WP_149401306.1">
    <property type="nucleotide sequence ID" value="NZ_BIXY01000021.1"/>
</dbReference>
<keyword evidence="3" id="KW-0808">Transferase</keyword>
<protein>
    <submittedName>
        <fullName evidence="3">Glutamine amidotransferase</fullName>
    </submittedName>
</protein>
<dbReference type="GO" id="GO:0016740">
    <property type="term" value="F:transferase activity"/>
    <property type="evidence" value="ECO:0007669"/>
    <property type="project" value="UniProtKB-KW"/>
</dbReference>
<keyword evidence="3" id="KW-0315">Glutamine amidotransferase</keyword>
<proteinExistence type="inferred from homology"/>
<dbReference type="CDD" id="cd03134">
    <property type="entry name" value="GATase1_PfpI_like"/>
    <property type="match status" value="1"/>
</dbReference>
<comment type="caution">
    <text evidence="3">The sequence shown here is derived from an EMBL/GenBank/DDBJ whole genome shotgun (WGS) entry which is preliminary data.</text>
</comment>
<dbReference type="Pfam" id="PF01965">
    <property type="entry name" value="DJ-1_PfpI"/>
    <property type="match status" value="1"/>
</dbReference>
<sequence>MQTNSKILDGVRVAILVTDDFEQAELAEPKKALERCGATTKIIAPKAGQVQGLNHDEKADAFPVDLTLDQANVNDFDAVLLPGGAVNADALRMEQKARTFVQQVNQSGRPMAVICHAPWLLVSSGLVKGRTLTSYFTIQDDIRNAGGNWVDQQVVRDHNLVTSRSPQDLPAFNSAIVSLIAEYKDKGPLLPRGSNQSPQDVISA</sequence>
<dbReference type="PANTHER" id="PTHR42733:SF12">
    <property type="entry name" value="PROTEINASE"/>
    <property type="match status" value="1"/>
</dbReference>
<evidence type="ECO:0000256" key="1">
    <source>
        <dbReference type="ARBA" id="ARBA00008542"/>
    </source>
</evidence>
<organism evidence="3 4">
    <name type="scientific">Dictyobacter arantiisoli</name>
    <dbReference type="NCBI Taxonomy" id="2014874"/>
    <lineage>
        <taxon>Bacteria</taxon>
        <taxon>Bacillati</taxon>
        <taxon>Chloroflexota</taxon>
        <taxon>Ktedonobacteria</taxon>
        <taxon>Ktedonobacterales</taxon>
        <taxon>Dictyobacteraceae</taxon>
        <taxon>Dictyobacter</taxon>
    </lineage>
</organism>
<name>A0A5A5TAY1_9CHLR</name>
<keyword evidence="4" id="KW-1185">Reference proteome</keyword>
<dbReference type="EMBL" id="BIXY01000021">
    <property type="protein sequence ID" value="GCF08316.1"/>
    <property type="molecule type" value="Genomic_DNA"/>
</dbReference>
<dbReference type="InterPro" id="IPR029062">
    <property type="entry name" value="Class_I_gatase-like"/>
</dbReference>
<reference evidence="3 4" key="1">
    <citation type="submission" date="2019-01" db="EMBL/GenBank/DDBJ databases">
        <title>Draft genome sequence of Dictyobacter sp. Uno17.</title>
        <authorList>
            <person name="Wang C.M."/>
            <person name="Zheng Y."/>
            <person name="Sakai Y."/>
            <person name="Abe K."/>
            <person name="Yokota A."/>
            <person name="Yabe S."/>
        </authorList>
    </citation>
    <scope>NUCLEOTIDE SEQUENCE [LARGE SCALE GENOMIC DNA]</scope>
    <source>
        <strain evidence="3 4">Uno17</strain>
    </source>
</reference>
<dbReference type="PANTHER" id="PTHR42733">
    <property type="entry name" value="DJ-1 PROTEIN"/>
    <property type="match status" value="1"/>
</dbReference>